<dbReference type="Gene3D" id="1.25.10.10">
    <property type="entry name" value="Leucine-rich Repeat Variant"/>
    <property type="match status" value="2"/>
</dbReference>
<evidence type="ECO:0000256" key="2">
    <source>
        <dbReference type="PROSITE-ProRule" id="PRU00259"/>
    </source>
</evidence>
<comment type="caution">
    <text evidence="3">The sequence shown here is derived from an EMBL/GenBank/DDBJ whole genome shotgun (WGS) entry which is preliminary data.</text>
</comment>
<gene>
    <name evidence="3" type="ORF">Poli38472_001412</name>
</gene>
<dbReference type="SMART" id="SM00185">
    <property type="entry name" value="ARM"/>
    <property type="match status" value="5"/>
</dbReference>
<dbReference type="PANTHER" id="PTHR22895">
    <property type="entry name" value="ARMADILLO REPEAT-CONTAINING PROTEIN 6"/>
    <property type="match status" value="1"/>
</dbReference>
<proteinExistence type="predicted"/>
<dbReference type="InterPro" id="IPR000225">
    <property type="entry name" value="Armadillo"/>
</dbReference>
<evidence type="ECO:0000256" key="1">
    <source>
        <dbReference type="ARBA" id="ARBA00022737"/>
    </source>
</evidence>
<protein>
    <recommendedName>
        <fullName evidence="5">Armadillo repeat-containing protein 6</fullName>
    </recommendedName>
</protein>
<sequence length="504" mass="54912">MKKPSGAKKAQISQETFDEVVQENVDEFDMTLEEATLDAIAQFESQGVDLSNIIKSVGASVAASGAAEDDAGDVLGRLKKLIETLKTESQEEDVLDALQQLSTLCDEVPEMKVVAGRNDAIDPLVNLLASPANDDVTERVCTLLATLCTDNTDNQDFVGQRGVEALAQLLTSSTGKPTTTIARLLMTTRVVCTKHEANKAHFAKAHGVEAVCEYLSTATQDETLSKQLAATLRLLTINDDPKATFSQAQDTIKLLIAKDLVAYIIDTIKHNNDKPEVLSSWIIVLKQLAITEDNCKKIFELSGLELLFQTMLQHERNLTVVKRCVTVFRNVAAADELKEYIITSGGAAQILVAMQTHIADASMQQHACATLAAIALRSPENSTRLVDLGAPRQLAFAMRKHSSDTAVLRQASLAIRNMVARAPELRARILDEDVEELLREAQKYRGCGDEAYAALRDLGCDIQLSSFGTGAQPKAQFNPVHVESRKLLDSVDEAAEAPFARMYS</sequence>
<evidence type="ECO:0008006" key="5">
    <source>
        <dbReference type="Google" id="ProtNLM"/>
    </source>
</evidence>
<dbReference type="Proteomes" id="UP000794436">
    <property type="component" value="Unassembled WGS sequence"/>
</dbReference>
<dbReference type="AlphaFoldDB" id="A0A8K1FNC8"/>
<evidence type="ECO:0000313" key="3">
    <source>
        <dbReference type="EMBL" id="TMW69256.1"/>
    </source>
</evidence>
<dbReference type="SUPFAM" id="SSF48371">
    <property type="entry name" value="ARM repeat"/>
    <property type="match status" value="1"/>
</dbReference>
<organism evidence="3 4">
    <name type="scientific">Pythium oligandrum</name>
    <name type="common">Mycoparasitic fungus</name>
    <dbReference type="NCBI Taxonomy" id="41045"/>
    <lineage>
        <taxon>Eukaryota</taxon>
        <taxon>Sar</taxon>
        <taxon>Stramenopiles</taxon>
        <taxon>Oomycota</taxon>
        <taxon>Peronosporomycetes</taxon>
        <taxon>Pythiales</taxon>
        <taxon>Pythiaceae</taxon>
        <taxon>Pythium</taxon>
    </lineage>
</organism>
<feature type="repeat" description="ARM" evidence="2">
    <location>
        <begin position="302"/>
        <end position="346"/>
    </location>
</feature>
<dbReference type="InterPro" id="IPR016024">
    <property type="entry name" value="ARM-type_fold"/>
</dbReference>
<evidence type="ECO:0000313" key="4">
    <source>
        <dbReference type="Proteomes" id="UP000794436"/>
    </source>
</evidence>
<dbReference type="OrthoDB" id="449062at2759"/>
<accession>A0A8K1FNC8</accession>
<dbReference type="InterPro" id="IPR011989">
    <property type="entry name" value="ARM-like"/>
</dbReference>
<dbReference type="PANTHER" id="PTHR22895:SF0">
    <property type="entry name" value="ARMADILLO REPEAT-CONTAINING PROTEIN 6"/>
    <property type="match status" value="1"/>
</dbReference>
<dbReference type="EMBL" id="SPLM01000001">
    <property type="protein sequence ID" value="TMW69256.1"/>
    <property type="molecule type" value="Genomic_DNA"/>
</dbReference>
<name>A0A8K1FNC8_PYTOL</name>
<keyword evidence="1" id="KW-0677">Repeat</keyword>
<reference evidence="3" key="1">
    <citation type="submission" date="2019-03" db="EMBL/GenBank/DDBJ databases">
        <title>Long read genome sequence of the mycoparasitic Pythium oligandrum ATCC 38472 isolated from sugarbeet rhizosphere.</title>
        <authorList>
            <person name="Gaulin E."/>
        </authorList>
    </citation>
    <scope>NUCLEOTIDE SEQUENCE</scope>
    <source>
        <strain evidence="3">ATCC 38472_TT</strain>
    </source>
</reference>
<dbReference type="PROSITE" id="PS50176">
    <property type="entry name" value="ARM_REPEAT"/>
    <property type="match status" value="1"/>
</dbReference>
<keyword evidence="4" id="KW-1185">Reference proteome</keyword>